<keyword evidence="3" id="KW-1185">Reference proteome</keyword>
<evidence type="ECO:0000259" key="1">
    <source>
        <dbReference type="PROSITE" id="PS50532"/>
    </source>
</evidence>
<protein>
    <submittedName>
        <fullName evidence="2">Winged helix-turn-helix domain-containing protein</fullName>
    </submittedName>
</protein>
<sequence>MPTERLSMRRVREILRLIRDADMPARAVARQLGVAASTVRETVRRFEASGMEWPLPAALNDTALEIP</sequence>
<comment type="caution">
    <text evidence="2">The sequence shown here is derived from an EMBL/GenBank/DDBJ whole genome shotgun (WGS) entry which is preliminary data.</text>
</comment>
<organism evidence="2 3">
    <name type="scientific">Sphingomonas populi</name>
    <dbReference type="NCBI Taxonomy" id="2484750"/>
    <lineage>
        <taxon>Bacteria</taxon>
        <taxon>Pseudomonadati</taxon>
        <taxon>Pseudomonadota</taxon>
        <taxon>Alphaproteobacteria</taxon>
        <taxon>Sphingomonadales</taxon>
        <taxon>Sphingomonadaceae</taxon>
        <taxon>Sphingomonas</taxon>
    </lineage>
</organism>
<dbReference type="InterPro" id="IPR017895">
    <property type="entry name" value="HTH_IS408/IS1162_type"/>
</dbReference>
<dbReference type="InterPro" id="IPR036388">
    <property type="entry name" value="WH-like_DNA-bd_sf"/>
</dbReference>
<proteinExistence type="predicted"/>
<dbReference type="Gene3D" id="1.10.10.10">
    <property type="entry name" value="Winged helix-like DNA-binding domain superfamily/Winged helix DNA-binding domain"/>
    <property type="match status" value="1"/>
</dbReference>
<dbReference type="SUPFAM" id="SSF46689">
    <property type="entry name" value="Homeodomain-like"/>
    <property type="match status" value="1"/>
</dbReference>
<dbReference type="AlphaFoldDB" id="A0A4Q6XLH2"/>
<dbReference type="InterPro" id="IPR009057">
    <property type="entry name" value="Homeodomain-like_sf"/>
</dbReference>
<feature type="domain" description="HTH IS408-type" evidence="1">
    <location>
        <begin position="11"/>
        <end position="67"/>
    </location>
</feature>
<gene>
    <name evidence="2" type="ORF">EWE75_24795</name>
</gene>
<name>A0A4Q6XLH2_9SPHN</name>
<dbReference type="Pfam" id="PF13384">
    <property type="entry name" value="HTH_23"/>
    <property type="match status" value="1"/>
</dbReference>
<reference evidence="2 3" key="1">
    <citation type="submission" date="2019-02" db="EMBL/GenBank/DDBJ databases">
        <authorList>
            <person name="Li Y."/>
        </authorList>
    </citation>
    <scope>NUCLEOTIDE SEQUENCE [LARGE SCALE GENOMIC DNA]</scope>
    <source>
        <strain evidence="2 3">3-7</strain>
    </source>
</reference>
<dbReference type="EMBL" id="SGIS01000173">
    <property type="protein sequence ID" value="RZF58034.1"/>
    <property type="molecule type" value="Genomic_DNA"/>
</dbReference>
<evidence type="ECO:0000313" key="2">
    <source>
        <dbReference type="EMBL" id="RZF58034.1"/>
    </source>
</evidence>
<dbReference type="Proteomes" id="UP000292085">
    <property type="component" value="Unassembled WGS sequence"/>
</dbReference>
<dbReference type="OrthoDB" id="8150723at2"/>
<accession>A0A4Q6XLH2</accession>
<dbReference type="PROSITE" id="PS50532">
    <property type="entry name" value="HTH_IS408"/>
    <property type="match status" value="1"/>
</dbReference>
<evidence type="ECO:0000313" key="3">
    <source>
        <dbReference type="Proteomes" id="UP000292085"/>
    </source>
</evidence>